<feature type="region of interest" description="Disordered" evidence="2">
    <location>
        <begin position="92"/>
        <end position="114"/>
    </location>
</feature>
<feature type="coiled-coil region" evidence="1">
    <location>
        <begin position="125"/>
        <end position="173"/>
    </location>
</feature>
<protein>
    <submittedName>
        <fullName evidence="3">Uncharacterized protein</fullName>
    </submittedName>
</protein>
<name>A0A8J9SZE9_PHATR</name>
<reference evidence="3" key="1">
    <citation type="submission" date="2022-02" db="EMBL/GenBank/DDBJ databases">
        <authorList>
            <person name="Giguere J D."/>
        </authorList>
    </citation>
    <scope>NUCLEOTIDE SEQUENCE</scope>
    <source>
        <strain evidence="3">CCAP 1055/1</strain>
    </source>
</reference>
<accession>A0A8J9SZE9</accession>
<dbReference type="AlphaFoldDB" id="A0A8J9SZE9"/>
<feature type="compositionally biased region" description="Basic and acidic residues" evidence="2">
    <location>
        <begin position="210"/>
        <end position="229"/>
    </location>
</feature>
<gene>
    <name evidence="3" type="ORF">PTTT1_LOCUS12775</name>
</gene>
<dbReference type="EMBL" id="OU594954">
    <property type="protein sequence ID" value="CAG9280279.1"/>
    <property type="molecule type" value="Genomic_DNA"/>
</dbReference>
<feature type="region of interest" description="Disordered" evidence="2">
    <location>
        <begin position="199"/>
        <end position="229"/>
    </location>
</feature>
<organism evidence="3">
    <name type="scientific">Phaeodactylum tricornutum</name>
    <name type="common">Diatom</name>
    <dbReference type="NCBI Taxonomy" id="2850"/>
    <lineage>
        <taxon>Eukaryota</taxon>
        <taxon>Sar</taxon>
        <taxon>Stramenopiles</taxon>
        <taxon>Ochrophyta</taxon>
        <taxon>Bacillariophyta</taxon>
        <taxon>Bacillariophyceae</taxon>
        <taxon>Bacillariophycidae</taxon>
        <taxon>Naviculales</taxon>
        <taxon>Phaeodactylaceae</taxon>
        <taxon>Phaeodactylum</taxon>
    </lineage>
</organism>
<evidence type="ECO:0000313" key="3">
    <source>
        <dbReference type="EMBL" id="CAG9280279.1"/>
    </source>
</evidence>
<keyword evidence="1" id="KW-0175">Coiled coil</keyword>
<dbReference type="Proteomes" id="UP000836788">
    <property type="component" value="Chromosome 13"/>
</dbReference>
<evidence type="ECO:0000256" key="1">
    <source>
        <dbReference type="SAM" id="Coils"/>
    </source>
</evidence>
<sequence>MDDADEMYHQLFALDVEHIEKQTEPLNDTAARPALMRIVKELIQERKTLRQKLAESAEKLADAKADLDRVDREDRERTATFVRYLEKVTTPETASAGETSVHSEDTVALGPGQIPSSEQATELVVQSLLAKINGLLNTVETLTHENAGLYERVQDLSSENEAHETKIVVLESQFKTINKTRQQVVSRLMNRASLSIANNTNVGGRCGNEGNRKNNNSEETKSVTEEESK</sequence>
<evidence type="ECO:0000256" key="2">
    <source>
        <dbReference type="SAM" id="MobiDB-lite"/>
    </source>
</evidence>
<proteinExistence type="predicted"/>
<feature type="coiled-coil region" evidence="1">
    <location>
        <begin position="39"/>
        <end position="73"/>
    </location>
</feature>